<evidence type="ECO:0000313" key="2">
    <source>
        <dbReference type="Proteomes" id="UP000228531"/>
    </source>
</evidence>
<dbReference type="Proteomes" id="UP000228531">
    <property type="component" value="Unassembled WGS sequence"/>
</dbReference>
<evidence type="ECO:0000313" key="1">
    <source>
        <dbReference type="EMBL" id="PJI92069.1"/>
    </source>
</evidence>
<sequence length="142" mass="16353">MTRMIHVFERTTHEAHEWVNDLAGRTGWTNEREVLRLLRVVLGKIRDHLPNEEMAQFSAQLPLILRGMFYEGWQPKLTPVHERHAAAFVAAVEEKVGDVMTYRGVTDIKAVFNTINAHVSRGEVEDVRACLPQELRDLWPSP</sequence>
<dbReference type="InterPro" id="IPR038282">
    <property type="entry name" value="DUF2267_sf"/>
</dbReference>
<organism evidence="1 2">
    <name type="scientific">Yoonia maricola</name>
    <dbReference type="NCBI Taxonomy" id="420999"/>
    <lineage>
        <taxon>Bacteria</taxon>
        <taxon>Pseudomonadati</taxon>
        <taxon>Pseudomonadota</taxon>
        <taxon>Alphaproteobacteria</taxon>
        <taxon>Rhodobacterales</taxon>
        <taxon>Paracoccaceae</taxon>
        <taxon>Yoonia</taxon>
    </lineage>
</organism>
<protein>
    <submittedName>
        <fullName evidence="1">Uncharacterized protein (DUF2267 family)</fullName>
    </submittedName>
</protein>
<proteinExistence type="predicted"/>
<comment type="caution">
    <text evidence="1">The sequence shown here is derived from an EMBL/GenBank/DDBJ whole genome shotgun (WGS) entry which is preliminary data.</text>
</comment>
<dbReference type="OrthoDB" id="20942at2"/>
<keyword evidence="2" id="KW-1185">Reference proteome</keyword>
<accession>A0A2M8WMB6</accession>
<name>A0A2M8WMB6_9RHOB</name>
<reference evidence="1 2" key="1">
    <citation type="submission" date="2017-11" db="EMBL/GenBank/DDBJ databases">
        <title>Genomic Encyclopedia of Archaeal and Bacterial Type Strains, Phase II (KMG-II): From Individual Species to Whole Genera.</title>
        <authorList>
            <person name="Goeker M."/>
        </authorList>
    </citation>
    <scope>NUCLEOTIDE SEQUENCE [LARGE SCALE GENOMIC DNA]</scope>
    <source>
        <strain evidence="1 2">DSM 29128</strain>
    </source>
</reference>
<gene>
    <name evidence="1" type="ORF">BC777_0913</name>
</gene>
<dbReference type="RefSeq" id="WP_100366928.1">
    <property type="nucleotide sequence ID" value="NZ_PGTY01000001.1"/>
</dbReference>
<dbReference type="AlphaFoldDB" id="A0A2M8WMB6"/>
<dbReference type="InterPro" id="IPR018727">
    <property type="entry name" value="DUF2267"/>
</dbReference>
<dbReference type="Pfam" id="PF10025">
    <property type="entry name" value="DUF2267"/>
    <property type="match status" value="1"/>
</dbReference>
<dbReference type="Gene3D" id="1.10.490.110">
    <property type="entry name" value="Uncharacterized conserved protein DUF2267"/>
    <property type="match status" value="1"/>
</dbReference>
<dbReference type="EMBL" id="PGTY01000001">
    <property type="protein sequence ID" value="PJI92069.1"/>
    <property type="molecule type" value="Genomic_DNA"/>
</dbReference>